<name>A0A814DW62_9BILA</name>
<sequence length="101" mass="11088">MKTNDIMRNLIVHGKQIFGYVDRGVSTQNLTGKKMKEAVDATDITYSAGNVQLVYTPNPKSQYRSHWESDTAASNAANKYFSCSTGFSMLSITVDGASWGL</sequence>
<evidence type="ECO:0000313" key="2">
    <source>
        <dbReference type="Proteomes" id="UP000663855"/>
    </source>
</evidence>
<evidence type="ECO:0000313" key="1">
    <source>
        <dbReference type="EMBL" id="CAF0959867.1"/>
    </source>
</evidence>
<dbReference type="Proteomes" id="UP000663855">
    <property type="component" value="Unassembled WGS sequence"/>
</dbReference>
<organism evidence="1 2">
    <name type="scientific">Rotaria magnacalcarata</name>
    <dbReference type="NCBI Taxonomy" id="392030"/>
    <lineage>
        <taxon>Eukaryota</taxon>
        <taxon>Metazoa</taxon>
        <taxon>Spiralia</taxon>
        <taxon>Gnathifera</taxon>
        <taxon>Rotifera</taxon>
        <taxon>Eurotatoria</taxon>
        <taxon>Bdelloidea</taxon>
        <taxon>Philodinida</taxon>
        <taxon>Philodinidae</taxon>
        <taxon>Rotaria</taxon>
    </lineage>
</organism>
<accession>A0A814DW62</accession>
<protein>
    <submittedName>
        <fullName evidence="1">Uncharacterized protein</fullName>
    </submittedName>
</protein>
<dbReference type="EMBL" id="CAJNOV010000027">
    <property type="protein sequence ID" value="CAF0959867.1"/>
    <property type="molecule type" value="Genomic_DNA"/>
</dbReference>
<gene>
    <name evidence="1" type="ORF">CJN711_LOCUS368</name>
</gene>
<dbReference type="AlphaFoldDB" id="A0A814DW62"/>
<reference evidence="1" key="1">
    <citation type="submission" date="2021-02" db="EMBL/GenBank/DDBJ databases">
        <authorList>
            <person name="Nowell W R."/>
        </authorList>
    </citation>
    <scope>NUCLEOTIDE SEQUENCE</scope>
</reference>
<proteinExistence type="predicted"/>
<comment type="caution">
    <text evidence="1">The sequence shown here is derived from an EMBL/GenBank/DDBJ whole genome shotgun (WGS) entry which is preliminary data.</text>
</comment>